<dbReference type="Proteomes" id="UP000184512">
    <property type="component" value="Unassembled WGS sequence"/>
</dbReference>
<feature type="transmembrane region" description="Helical" evidence="1">
    <location>
        <begin position="49"/>
        <end position="69"/>
    </location>
</feature>
<proteinExistence type="predicted"/>
<dbReference type="AlphaFoldDB" id="A0A1M6CSW2"/>
<evidence type="ECO:0008006" key="4">
    <source>
        <dbReference type="Google" id="ProtNLM"/>
    </source>
</evidence>
<dbReference type="RefSeq" id="WP_073186224.1">
    <property type="nucleotide sequence ID" value="NZ_FQZG01000010.1"/>
</dbReference>
<keyword evidence="3" id="KW-1185">Reference proteome</keyword>
<accession>A0A1M6CSW2</accession>
<gene>
    <name evidence="2" type="ORF">SAMN02745244_00764</name>
</gene>
<evidence type="ECO:0000313" key="2">
    <source>
        <dbReference type="EMBL" id="SHI64102.1"/>
    </source>
</evidence>
<keyword evidence="1" id="KW-1133">Transmembrane helix</keyword>
<keyword evidence="1" id="KW-0472">Membrane</keyword>
<dbReference type="OrthoDB" id="5193039at2"/>
<dbReference type="STRING" id="1123357.SAMN02745244_00764"/>
<sequence>MGTTPTPPGDNEPKGPTGTEDGMVVLSYILAGLIFYGGLGWAGDYFLKTSWLLPVGLILGLVLSLYLIIKRYGSGT</sequence>
<name>A0A1M6CSW2_9ACTN</name>
<keyword evidence="1" id="KW-0812">Transmembrane</keyword>
<reference evidence="2 3" key="1">
    <citation type="submission" date="2016-11" db="EMBL/GenBank/DDBJ databases">
        <authorList>
            <person name="Jaros S."/>
            <person name="Januszkiewicz K."/>
            <person name="Wedrychowicz H."/>
        </authorList>
    </citation>
    <scope>NUCLEOTIDE SEQUENCE [LARGE SCALE GENOMIC DNA]</scope>
    <source>
        <strain evidence="2 3">DSM 12906</strain>
    </source>
</reference>
<feature type="transmembrane region" description="Helical" evidence="1">
    <location>
        <begin position="23"/>
        <end position="43"/>
    </location>
</feature>
<protein>
    <recommendedName>
        <fullName evidence="4">F0F1-ATPase subunit Ca2+/Mg2+ transporter</fullName>
    </recommendedName>
</protein>
<evidence type="ECO:0000256" key="1">
    <source>
        <dbReference type="SAM" id="Phobius"/>
    </source>
</evidence>
<organism evidence="2 3">
    <name type="scientific">Tessaracoccus bendigoensis DSM 12906</name>
    <dbReference type="NCBI Taxonomy" id="1123357"/>
    <lineage>
        <taxon>Bacteria</taxon>
        <taxon>Bacillati</taxon>
        <taxon>Actinomycetota</taxon>
        <taxon>Actinomycetes</taxon>
        <taxon>Propionibacteriales</taxon>
        <taxon>Propionibacteriaceae</taxon>
        <taxon>Tessaracoccus</taxon>
    </lineage>
</organism>
<dbReference type="EMBL" id="FQZG01000010">
    <property type="protein sequence ID" value="SHI64102.1"/>
    <property type="molecule type" value="Genomic_DNA"/>
</dbReference>
<evidence type="ECO:0000313" key="3">
    <source>
        <dbReference type="Proteomes" id="UP000184512"/>
    </source>
</evidence>